<comment type="caution">
    <text evidence="2">The sequence shown here is derived from an EMBL/GenBank/DDBJ whole genome shotgun (WGS) entry which is preliminary data.</text>
</comment>
<feature type="transmembrane region" description="Helical" evidence="1">
    <location>
        <begin position="59"/>
        <end position="77"/>
    </location>
</feature>
<keyword evidence="1" id="KW-1133">Transmembrane helix</keyword>
<name>A0A5S4X110_9BRAD</name>
<keyword evidence="1" id="KW-0812">Transmembrane</keyword>
<protein>
    <recommendedName>
        <fullName evidence="4">Polysaccharide biosynthesis protein C-terminal domain-containing protein</fullName>
    </recommendedName>
</protein>
<proteinExistence type="predicted"/>
<organism evidence="2 3">
    <name type="scientific">Bradyrhizobium cytisi</name>
    <dbReference type="NCBI Taxonomy" id="515489"/>
    <lineage>
        <taxon>Bacteria</taxon>
        <taxon>Pseudomonadati</taxon>
        <taxon>Pseudomonadota</taxon>
        <taxon>Alphaproteobacteria</taxon>
        <taxon>Hyphomicrobiales</taxon>
        <taxon>Nitrobacteraceae</taxon>
        <taxon>Bradyrhizobium</taxon>
    </lineage>
</organism>
<dbReference type="Proteomes" id="UP000324853">
    <property type="component" value="Unassembled WGS sequence"/>
</dbReference>
<reference evidence="2 3" key="1">
    <citation type="submission" date="2019-08" db="EMBL/GenBank/DDBJ databases">
        <title>Bradyrhizobium hipponensis sp. nov., a rhizobium isolated from a Lupinus angustifolius root nodule in Tunisia.</title>
        <authorList>
            <person name="Off K."/>
            <person name="Rejili M."/>
            <person name="Mars M."/>
            <person name="Brachmann A."/>
            <person name="Marin M."/>
        </authorList>
    </citation>
    <scope>NUCLEOTIDE SEQUENCE [LARGE SCALE GENOMIC DNA]</scope>
    <source>
        <strain evidence="2 3">CTAW11</strain>
    </source>
</reference>
<sequence>MLVFDVCVLIFDGIKSHSLGLGGAKLSAYVTWTVINLGLGLICLGAALCPLATGLSEGALAAAVFAFALIRTTVDYIQGREFLFP</sequence>
<keyword evidence="1" id="KW-0472">Membrane</keyword>
<evidence type="ECO:0000313" key="3">
    <source>
        <dbReference type="Proteomes" id="UP000324853"/>
    </source>
</evidence>
<evidence type="ECO:0000256" key="1">
    <source>
        <dbReference type="SAM" id="Phobius"/>
    </source>
</evidence>
<feature type="transmembrane region" description="Helical" evidence="1">
    <location>
        <begin position="29"/>
        <end position="52"/>
    </location>
</feature>
<keyword evidence="3" id="KW-1185">Reference proteome</keyword>
<gene>
    <name evidence="2" type="ORF">FXB38_05440</name>
</gene>
<evidence type="ECO:0000313" key="2">
    <source>
        <dbReference type="EMBL" id="TYL86710.1"/>
    </source>
</evidence>
<accession>A0A5S4X110</accession>
<evidence type="ECO:0008006" key="4">
    <source>
        <dbReference type="Google" id="ProtNLM"/>
    </source>
</evidence>
<dbReference type="AlphaFoldDB" id="A0A5S4X110"/>
<dbReference type="EMBL" id="VSSR01000011">
    <property type="protein sequence ID" value="TYL86710.1"/>
    <property type="molecule type" value="Genomic_DNA"/>
</dbReference>